<feature type="binding site" evidence="13">
    <location>
        <begin position="243"/>
        <end position="244"/>
    </location>
    <ligand>
        <name>ATP</name>
        <dbReference type="ChEBI" id="CHEBI:30616"/>
    </ligand>
</feature>
<keyword evidence="10" id="KW-0220">Diaminopimelate biosynthesis</keyword>
<dbReference type="FunFam" id="3.30.2130.10:FF:000001">
    <property type="entry name" value="Bifunctional aspartokinase/homoserine dehydrogenase"/>
    <property type="match status" value="1"/>
</dbReference>
<dbReference type="InterPro" id="IPR001048">
    <property type="entry name" value="Asp/Glu/Uridylate_kinase"/>
</dbReference>
<dbReference type="PROSITE" id="PS00324">
    <property type="entry name" value="ASPARTOKINASE"/>
    <property type="match status" value="1"/>
</dbReference>
<dbReference type="InterPro" id="IPR018042">
    <property type="entry name" value="Aspartate_kinase_CS"/>
</dbReference>
<keyword evidence="11" id="KW-0457">Lysine biosynthesis</keyword>
<dbReference type="AlphaFoldDB" id="A0A4R2U3K1"/>
<evidence type="ECO:0000256" key="5">
    <source>
        <dbReference type="ARBA" id="ARBA00010122"/>
    </source>
</evidence>
<dbReference type="PANTHER" id="PTHR21499:SF67">
    <property type="entry name" value="ASPARTOKINASE 3"/>
    <property type="match status" value="1"/>
</dbReference>
<accession>A0A4R2U3K1</accession>
<feature type="binding site" evidence="13">
    <location>
        <begin position="207"/>
        <end position="208"/>
    </location>
    <ligand>
        <name>ATP</name>
        <dbReference type="ChEBI" id="CHEBI:30616"/>
    </ligand>
</feature>
<gene>
    <name evidence="17" type="ORF">EDD79_100663</name>
</gene>
<dbReference type="RefSeq" id="WP_132847793.1">
    <property type="nucleotide sequence ID" value="NZ_CP058648.1"/>
</dbReference>
<keyword evidence="15" id="KW-0028">Amino-acid biosynthesis</keyword>
<comment type="pathway">
    <text evidence="2 15">Amino-acid biosynthesis; L-lysine biosynthesis via DAP pathway; (S)-tetrahydrodipicolinate from L-aspartate: step 1/4.</text>
</comment>
<protein>
    <recommendedName>
        <fullName evidence="14">Aspartokinase</fullName>
        <ecNumber evidence="14">2.7.2.4</ecNumber>
    </recommendedName>
</protein>
<evidence type="ECO:0000256" key="6">
    <source>
        <dbReference type="ARBA" id="ARBA00022679"/>
    </source>
</evidence>
<evidence type="ECO:0000256" key="7">
    <source>
        <dbReference type="ARBA" id="ARBA00022741"/>
    </source>
</evidence>
<keyword evidence="7 13" id="KW-0547">Nucleotide-binding</keyword>
<name>A0A4R2U3K1_9FIRM</name>
<dbReference type="EC" id="2.7.2.4" evidence="14"/>
<dbReference type="GO" id="GO:0009088">
    <property type="term" value="P:threonine biosynthetic process"/>
    <property type="evidence" value="ECO:0007669"/>
    <property type="project" value="UniProtKB-UniPathway"/>
</dbReference>
<proteinExistence type="inferred from homology"/>
<sequence length="441" mass="49151">MSIKVSKFGGTSLASAEQFKKVKEIILSDESRQYVVPSAPGKRYSSDTKVTDMLYKCHQLYSEGLDFKPTFDIICNRYEEIVNDLKLGLDLTPHFNEIYTTIVKGTTLDYVASRGEYLNGIILSELINFQFIDAKDIIFFNEEGRLDLDKTKEVMRQRLSNTPFAVIPGFYGALPNGEVKIFSRGGSDISGAVVARAIKAEVYENWTDVSGLLIADPGVVNNPKPIDKITYRELRELSYMGAKVLHEETIFPVLEAGIPINIRNTNIPTDPGTLILKHAEVNIEKIPITGIAGKKDFTVIAIEKNQMNAQIGYVRKLLSIFEEHRVSFEHIPSGIDSVSVVVDDQQLQNGKLETLVKEIRNQCCPDLLEVHPNMALVATVGHGMAYRPGIAATIFSALYEANVNIRMIDQGASEINIIVGIENEDFEKAIQVIYKAFVPEE</sequence>
<feature type="binding site" evidence="13">
    <location>
        <position position="51"/>
    </location>
    <ligand>
        <name>substrate</name>
    </ligand>
</feature>
<dbReference type="UniPathway" id="UPA00034">
    <property type="reaction ID" value="UER00015"/>
</dbReference>
<evidence type="ECO:0000313" key="17">
    <source>
        <dbReference type="EMBL" id="TCQ04659.1"/>
    </source>
</evidence>
<comment type="pathway">
    <text evidence="4 15">Amino-acid biosynthesis; L-threonine biosynthesis; L-threonine from L-aspartate: step 1/5.</text>
</comment>
<dbReference type="Gene3D" id="3.40.1160.10">
    <property type="entry name" value="Acetylglutamate kinase-like"/>
    <property type="match status" value="1"/>
</dbReference>
<reference evidence="17 18" key="1">
    <citation type="submission" date="2019-03" db="EMBL/GenBank/DDBJ databases">
        <title>Genomic Encyclopedia of Type Strains, Phase IV (KMG-IV): sequencing the most valuable type-strain genomes for metagenomic binning, comparative biology and taxonomic classification.</title>
        <authorList>
            <person name="Goeker M."/>
        </authorList>
    </citation>
    <scope>NUCLEOTIDE SEQUENCE [LARGE SCALE GENOMIC DNA]</scope>
    <source>
        <strain evidence="17 18">DSM 100013</strain>
    </source>
</reference>
<keyword evidence="8 14" id="KW-0418">Kinase</keyword>
<evidence type="ECO:0000256" key="10">
    <source>
        <dbReference type="ARBA" id="ARBA00022915"/>
    </source>
</evidence>
<dbReference type="GO" id="GO:0009090">
    <property type="term" value="P:homoserine biosynthetic process"/>
    <property type="evidence" value="ECO:0007669"/>
    <property type="project" value="TreeGrafter"/>
</dbReference>
<dbReference type="NCBIfam" id="NF006540">
    <property type="entry name" value="PRK09034.1"/>
    <property type="match status" value="1"/>
</dbReference>
<dbReference type="NCBIfam" id="TIGR00657">
    <property type="entry name" value="asp_kinases"/>
    <property type="match status" value="1"/>
</dbReference>
<dbReference type="CDD" id="cd04916">
    <property type="entry name" value="ACT_AKiii-YclM-BS_2"/>
    <property type="match status" value="1"/>
</dbReference>
<dbReference type="GO" id="GO:0005829">
    <property type="term" value="C:cytosol"/>
    <property type="evidence" value="ECO:0007669"/>
    <property type="project" value="TreeGrafter"/>
</dbReference>
<evidence type="ECO:0000259" key="16">
    <source>
        <dbReference type="PROSITE" id="PS51671"/>
    </source>
</evidence>
<dbReference type="OrthoDB" id="9799110at2"/>
<evidence type="ECO:0000256" key="9">
    <source>
        <dbReference type="ARBA" id="ARBA00022840"/>
    </source>
</evidence>
<dbReference type="InterPro" id="IPR036393">
    <property type="entry name" value="AceGlu_kinase-like_sf"/>
</dbReference>
<dbReference type="Pfam" id="PF00696">
    <property type="entry name" value="AA_kinase"/>
    <property type="match status" value="1"/>
</dbReference>
<dbReference type="CDD" id="cd04911">
    <property type="entry name" value="ACT_AKiii-YclM-BS_1"/>
    <property type="match status" value="1"/>
</dbReference>
<dbReference type="EMBL" id="SLYC01000006">
    <property type="protein sequence ID" value="TCQ04659.1"/>
    <property type="molecule type" value="Genomic_DNA"/>
</dbReference>
<dbReference type="PROSITE" id="PS51671">
    <property type="entry name" value="ACT"/>
    <property type="match status" value="1"/>
</dbReference>
<evidence type="ECO:0000256" key="12">
    <source>
        <dbReference type="ARBA" id="ARBA00047872"/>
    </source>
</evidence>
<evidence type="ECO:0000256" key="14">
    <source>
        <dbReference type="RuleBase" id="RU003448"/>
    </source>
</evidence>
<comment type="caution">
    <text evidence="17">The sequence shown here is derived from an EMBL/GenBank/DDBJ whole genome shotgun (WGS) entry which is preliminary data.</text>
</comment>
<dbReference type="Gene3D" id="3.30.2130.10">
    <property type="entry name" value="VC0802-like"/>
    <property type="match status" value="1"/>
</dbReference>
<dbReference type="GO" id="GO:0004072">
    <property type="term" value="F:aspartate kinase activity"/>
    <property type="evidence" value="ECO:0007669"/>
    <property type="project" value="UniProtKB-EC"/>
</dbReference>
<organism evidence="17 18">
    <name type="scientific">Serpentinicella alkaliphila</name>
    <dbReference type="NCBI Taxonomy" id="1734049"/>
    <lineage>
        <taxon>Bacteria</taxon>
        <taxon>Bacillati</taxon>
        <taxon>Bacillota</taxon>
        <taxon>Clostridia</taxon>
        <taxon>Peptostreptococcales</taxon>
        <taxon>Natronincolaceae</taxon>
        <taxon>Serpentinicella</taxon>
    </lineage>
</organism>
<dbReference type="PIRSF" id="PIRSF000726">
    <property type="entry name" value="Asp_kin"/>
    <property type="match status" value="1"/>
</dbReference>
<dbReference type="InterPro" id="IPR002912">
    <property type="entry name" value="ACT_dom"/>
</dbReference>
<dbReference type="InterPro" id="IPR045865">
    <property type="entry name" value="ACT-like_dom_sf"/>
</dbReference>
<evidence type="ECO:0000256" key="11">
    <source>
        <dbReference type="ARBA" id="ARBA00023154"/>
    </source>
</evidence>
<comment type="function">
    <text evidence="1">Catalyzes the phosphorylation of the beta-carboxyl group of aspartic acid with ATP to yield 4-phospho-L-aspartate, which is involved in the branched biosynthetic pathway leading to the biosynthesis of amino acids threonine, isoleucine and methionine.</text>
</comment>
<dbReference type="SUPFAM" id="SSF55021">
    <property type="entry name" value="ACT-like"/>
    <property type="match status" value="2"/>
</dbReference>
<evidence type="ECO:0000256" key="2">
    <source>
        <dbReference type="ARBA" id="ARBA00004766"/>
    </source>
</evidence>
<dbReference type="InterPro" id="IPR054352">
    <property type="entry name" value="ACT_Aspartokinase"/>
</dbReference>
<dbReference type="InterPro" id="IPR001341">
    <property type="entry name" value="Asp_kinase"/>
</dbReference>
<dbReference type="PANTHER" id="PTHR21499">
    <property type="entry name" value="ASPARTATE KINASE"/>
    <property type="match status" value="1"/>
</dbReference>
<feature type="domain" description="ACT" evidence="16">
    <location>
        <begin position="379"/>
        <end position="441"/>
    </location>
</feature>
<feature type="binding site" evidence="13">
    <location>
        <position position="116"/>
    </location>
    <ligand>
        <name>substrate</name>
    </ligand>
</feature>
<dbReference type="UniPathway" id="UPA00050">
    <property type="reaction ID" value="UER00461"/>
</dbReference>
<keyword evidence="6 14" id="KW-0808">Transferase</keyword>
<feature type="binding site" evidence="13">
    <location>
        <begin position="7"/>
        <end position="10"/>
    </location>
    <ligand>
        <name>ATP</name>
        <dbReference type="ChEBI" id="CHEBI:30616"/>
    </ligand>
</feature>
<dbReference type="GO" id="GO:0005524">
    <property type="term" value="F:ATP binding"/>
    <property type="evidence" value="ECO:0007669"/>
    <property type="project" value="UniProtKB-KW"/>
</dbReference>
<comment type="catalytic activity">
    <reaction evidence="12 14">
        <text>L-aspartate + ATP = 4-phospho-L-aspartate + ADP</text>
        <dbReference type="Rhea" id="RHEA:23776"/>
        <dbReference type="ChEBI" id="CHEBI:29991"/>
        <dbReference type="ChEBI" id="CHEBI:30616"/>
        <dbReference type="ChEBI" id="CHEBI:57535"/>
        <dbReference type="ChEBI" id="CHEBI:456216"/>
        <dbReference type="EC" id="2.7.2.4"/>
    </reaction>
</comment>
<evidence type="ECO:0000256" key="3">
    <source>
        <dbReference type="ARBA" id="ARBA00004986"/>
    </source>
</evidence>
<comment type="pathway">
    <text evidence="3 15">Amino-acid biosynthesis; L-methionine biosynthesis via de novo pathway; L-homoserine from L-aspartate: step 1/3.</text>
</comment>
<evidence type="ECO:0000313" key="18">
    <source>
        <dbReference type="Proteomes" id="UP000295504"/>
    </source>
</evidence>
<evidence type="ECO:0000256" key="4">
    <source>
        <dbReference type="ARBA" id="ARBA00005139"/>
    </source>
</evidence>
<dbReference type="GO" id="GO:0009089">
    <property type="term" value="P:lysine biosynthetic process via diaminopimelate"/>
    <property type="evidence" value="ECO:0007669"/>
    <property type="project" value="UniProtKB-UniPathway"/>
</dbReference>
<dbReference type="UniPathway" id="UPA00051">
    <property type="reaction ID" value="UER00462"/>
</dbReference>
<evidence type="ECO:0000256" key="1">
    <source>
        <dbReference type="ARBA" id="ARBA00003121"/>
    </source>
</evidence>
<dbReference type="Proteomes" id="UP000295504">
    <property type="component" value="Unassembled WGS sequence"/>
</dbReference>
<evidence type="ECO:0000256" key="15">
    <source>
        <dbReference type="RuleBase" id="RU004249"/>
    </source>
</evidence>
<evidence type="ECO:0000256" key="8">
    <source>
        <dbReference type="ARBA" id="ARBA00022777"/>
    </source>
</evidence>
<dbReference type="InterPro" id="IPR005260">
    <property type="entry name" value="Asp_kin_monofn"/>
</dbReference>
<dbReference type="GO" id="GO:0019877">
    <property type="term" value="P:diaminopimelate biosynthetic process"/>
    <property type="evidence" value="ECO:0007669"/>
    <property type="project" value="UniProtKB-KW"/>
</dbReference>
<comment type="similarity">
    <text evidence="5 14">Belongs to the aspartokinase family.</text>
</comment>
<dbReference type="SUPFAM" id="SSF53633">
    <property type="entry name" value="Carbamate kinase-like"/>
    <property type="match status" value="1"/>
</dbReference>
<keyword evidence="18" id="KW-1185">Reference proteome</keyword>
<dbReference type="Pfam" id="PF22468">
    <property type="entry name" value="ACT_9"/>
    <property type="match status" value="1"/>
</dbReference>
<keyword evidence="9 13" id="KW-0067">ATP-binding</keyword>
<evidence type="ECO:0000256" key="13">
    <source>
        <dbReference type="PIRSR" id="PIRSR000726-1"/>
    </source>
</evidence>